<evidence type="ECO:0000313" key="4">
    <source>
        <dbReference type="Proteomes" id="UP000275408"/>
    </source>
</evidence>
<evidence type="ECO:0000256" key="1">
    <source>
        <dbReference type="SAM" id="MobiDB-lite"/>
    </source>
</evidence>
<dbReference type="AlphaFoldDB" id="A0A3M6TRX4"/>
<name>A0A3M6TRX4_POCDA</name>
<reference evidence="3 4" key="1">
    <citation type="journal article" date="2018" name="Sci. Rep.">
        <title>Comparative analysis of the Pocillopora damicornis genome highlights role of immune system in coral evolution.</title>
        <authorList>
            <person name="Cunning R."/>
            <person name="Bay R.A."/>
            <person name="Gillette P."/>
            <person name="Baker A.C."/>
            <person name="Traylor-Knowles N."/>
        </authorList>
    </citation>
    <scope>NUCLEOTIDE SEQUENCE [LARGE SCALE GENOMIC DNA]</scope>
    <source>
        <strain evidence="3">RSMAS</strain>
        <tissue evidence="3">Whole animal</tissue>
    </source>
</reference>
<accession>A0A3M6TRX4</accession>
<comment type="caution">
    <text evidence="3">The sequence shown here is derived from an EMBL/GenBank/DDBJ whole genome shotgun (WGS) entry which is preliminary data.</text>
</comment>
<gene>
    <name evidence="3" type="ORF">pdam_00002507</name>
</gene>
<feature type="transmembrane region" description="Helical" evidence="2">
    <location>
        <begin position="12"/>
        <end position="29"/>
    </location>
</feature>
<protein>
    <submittedName>
        <fullName evidence="3">Uncharacterized protein</fullName>
    </submittedName>
</protein>
<organism evidence="3 4">
    <name type="scientific">Pocillopora damicornis</name>
    <name type="common">Cauliflower coral</name>
    <name type="synonym">Millepora damicornis</name>
    <dbReference type="NCBI Taxonomy" id="46731"/>
    <lineage>
        <taxon>Eukaryota</taxon>
        <taxon>Metazoa</taxon>
        <taxon>Cnidaria</taxon>
        <taxon>Anthozoa</taxon>
        <taxon>Hexacorallia</taxon>
        <taxon>Scleractinia</taxon>
        <taxon>Astrocoeniina</taxon>
        <taxon>Pocilloporidae</taxon>
        <taxon>Pocillopora</taxon>
    </lineage>
</organism>
<sequence length="98" mass="11374">SDFHYQAKMNTIILALEGLILVTCFFRAVDGFSPYMTKPKGDVSGPDDRQIKRHPSRYYQIEKEGRKRETDAETILQNGGDSQVRTRKKRRSFSYLTL</sequence>
<dbReference type="EMBL" id="RCHS01003049">
    <property type="protein sequence ID" value="RMX44091.1"/>
    <property type="molecule type" value="Genomic_DNA"/>
</dbReference>
<evidence type="ECO:0000313" key="3">
    <source>
        <dbReference type="EMBL" id="RMX44091.1"/>
    </source>
</evidence>
<evidence type="ECO:0000256" key="2">
    <source>
        <dbReference type="SAM" id="Phobius"/>
    </source>
</evidence>
<keyword evidence="4" id="KW-1185">Reference proteome</keyword>
<keyword evidence="2" id="KW-0472">Membrane</keyword>
<feature type="compositionally biased region" description="Basic and acidic residues" evidence="1">
    <location>
        <begin position="60"/>
        <end position="71"/>
    </location>
</feature>
<feature type="region of interest" description="Disordered" evidence="1">
    <location>
        <begin position="34"/>
        <end position="98"/>
    </location>
</feature>
<keyword evidence="2" id="KW-0812">Transmembrane</keyword>
<keyword evidence="2" id="KW-1133">Transmembrane helix</keyword>
<feature type="non-terminal residue" evidence="3">
    <location>
        <position position="1"/>
    </location>
</feature>
<proteinExistence type="predicted"/>
<dbReference type="Proteomes" id="UP000275408">
    <property type="component" value="Unassembled WGS sequence"/>
</dbReference>